<evidence type="ECO:0000313" key="3">
    <source>
        <dbReference type="Proteomes" id="UP000095713"/>
    </source>
</evidence>
<proteinExistence type="predicted"/>
<evidence type="ECO:0000256" key="1">
    <source>
        <dbReference type="SAM" id="SignalP"/>
    </source>
</evidence>
<protein>
    <submittedName>
        <fullName evidence="2">Iota-carrageenase</fullName>
    </submittedName>
</protein>
<feature type="chain" id="PRO_5009186208" evidence="1">
    <location>
        <begin position="18"/>
        <end position="500"/>
    </location>
</feature>
<sequence length="500" mass="54738">MKLKFRNLILTSFAALAIGCSTDPREITEENPEGSTLRAVRPNNFSRNRFYRQPVSFDVTKNLVDDFGVNNTDTNDDSAKLNRAINSFADGEVGRIIIPEGNYYLLNIRMKSNVHLEIAKGATIFPVKGLAEDRNHRIFNFGARGQKKIESTSVYGKGGRFTVDLRNNSSNNLIVADIGEADGFRLANLNILDDKTIFASVLISFFDKKGVAEAWPHNGIVENITQTNAHTGYGLIQGYAADNVLFKNLKCTGGVTLRLETDNLAMKKAGKGGLRDIFANKIIGKDGLTPVMFSPHFMENGKITIDDVTAIGCAYAVRVEHGFIEIFDTENRSKGAFRNYIEGLLGAGSISNIYRRNNGTVWAVRIADEFNDIAFEHSELGGIKPGKFETSEVTNVKVVYKNSGAKIKEAFLQYLPCGEWDKVCRPGESGFEYSGPSLGITIDKTKRDGSLGNYDVNVTVAEGKNTFPSGYILHVTDSTPKGCSSGVGTIASCDVVIDKK</sequence>
<dbReference type="PROSITE" id="PS51257">
    <property type="entry name" value="PROKAR_LIPOPROTEIN"/>
    <property type="match status" value="1"/>
</dbReference>
<organism evidence="2 3">
    <name type="scientific">Flavivirga aquatica</name>
    <dbReference type="NCBI Taxonomy" id="1849968"/>
    <lineage>
        <taxon>Bacteria</taxon>
        <taxon>Pseudomonadati</taxon>
        <taxon>Bacteroidota</taxon>
        <taxon>Flavobacteriia</taxon>
        <taxon>Flavobacteriales</taxon>
        <taxon>Flavobacteriaceae</taxon>
        <taxon>Flavivirga</taxon>
    </lineage>
</organism>
<dbReference type="OrthoDB" id="6376028at2"/>
<dbReference type="Proteomes" id="UP000095713">
    <property type="component" value="Unassembled WGS sequence"/>
</dbReference>
<name>A0A1E5TA37_9FLAO</name>
<keyword evidence="3" id="KW-1185">Reference proteome</keyword>
<comment type="caution">
    <text evidence="2">The sequence shown here is derived from an EMBL/GenBank/DDBJ whole genome shotgun (WGS) entry which is preliminary data.</text>
</comment>
<dbReference type="RefSeq" id="WP_069829752.1">
    <property type="nucleotide sequence ID" value="NZ_MDJD01000034.1"/>
</dbReference>
<dbReference type="SUPFAM" id="SSF51126">
    <property type="entry name" value="Pectin lyase-like"/>
    <property type="match status" value="1"/>
</dbReference>
<keyword evidence="1" id="KW-0732">Signal</keyword>
<dbReference type="Gene3D" id="2.160.20.10">
    <property type="entry name" value="Single-stranded right-handed beta-helix, Pectin lyase-like"/>
    <property type="match status" value="1"/>
</dbReference>
<reference evidence="2 3" key="1">
    <citation type="submission" date="2016-05" db="EMBL/GenBank/DDBJ databases">
        <title>Draft Genome Sequence of Algibacter sp. Strain SK-16 Isolated from the Surface Water of Aburatsubo Inlet.</title>
        <authorList>
            <person name="Wong S.-K."/>
            <person name="Yoshizawa S."/>
            <person name="Nakajima Y."/>
            <person name="Ogura Y."/>
            <person name="Tetsuya H."/>
            <person name="Hamasaki K."/>
        </authorList>
    </citation>
    <scope>NUCLEOTIDE SEQUENCE [LARGE SCALE GENOMIC DNA]</scope>
    <source>
        <strain evidence="2 3">SK-16</strain>
    </source>
</reference>
<evidence type="ECO:0000313" key="2">
    <source>
        <dbReference type="EMBL" id="OEK08242.1"/>
    </source>
</evidence>
<feature type="signal peptide" evidence="1">
    <location>
        <begin position="1"/>
        <end position="17"/>
    </location>
</feature>
<dbReference type="EMBL" id="MDJD01000034">
    <property type="protein sequence ID" value="OEK08242.1"/>
    <property type="molecule type" value="Genomic_DNA"/>
</dbReference>
<accession>A0A1E5TA37</accession>
<dbReference type="STRING" id="1849968.A8C32_01920"/>
<gene>
    <name evidence="2" type="ORF">A8C32_01920</name>
</gene>
<dbReference type="AlphaFoldDB" id="A0A1E5TA37"/>
<dbReference type="InterPro" id="IPR011050">
    <property type="entry name" value="Pectin_lyase_fold/virulence"/>
</dbReference>
<dbReference type="InterPro" id="IPR012334">
    <property type="entry name" value="Pectin_lyas_fold"/>
</dbReference>